<sequence>MTDLTLYSMPSSGNSYKVRLLLALLGRPYRHLGMEYESTALAAAHSMGALPLKKLPVLELADGTRIPESNAILCYLADGTDWMPSDPVERALTLGWMFWEQNQHEGVIAVRAAILSYESRRHLRTPERLGELLDRGHALLAIMDEALRTRDWIAIDRPTVADISLYGYTHSAGTKGGFDLARFPAVQAWLARVEALPGHVGLIDIPA</sequence>
<dbReference type="AlphaFoldDB" id="A0A316G4N2"/>
<name>A0A316G4N2_9RHOB</name>
<dbReference type="PROSITE" id="PS50405">
    <property type="entry name" value="GST_CTER"/>
    <property type="match status" value="1"/>
</dbReference>
<dbReference type="Gene3D" id="1.20.1050.10">
    <property type="match status" value="1"/>
</dbReference>
<dbReference type="PANTHER" id="PTHR44051:SF2">
    <property type="entry name" value="HYPOTHETICAL GLUTATHIONE S-TRANSFERASE LIKE PROTEIN"/>
    <property type="match status" value="1"/>
</dbReference>
<evidence type="ECO:0000259" key="1">
    <source>
        <dbReference type="PROSITE" id="PS50404"/>
    </source>
</evidence>
<dbReference type="InterPro" id="IPR004046">
    <property type="entry name" value="GST_C"/>
</dbReference>
<accession>A0A316G4N2</accession>
<dbReference type="InterPro" id="IPR010987">
    <property type="entry name" value="Glutathione-S-Trfase_C-like"/>
</dbReference>
<dbReference type="Proteomes" id="UP000245390">
    <property type="component" value="Unassembled WGS sequence"/>
</dbReference>
<evidence type="ECO:0000259" key="2">
    <source>
        <dbReference type="PROSITE" id="PS50405"/>
    </source>
</evidence>
<dbReference type="SFLD" id="SFLDS00019">
    <property type="entry name" value="Glutathione_Transferase_(cytos"/>
    <property type="match status" value="1"/>
</dbReference>
<proteinExistence type="predicted"/>
<dbReference type="SUPFAM" id="SSF52833">
    <property type="entry name" value="Thioredoxin-like"/>
    <property type="match status" value="1"/>
</dbReference>
<dbReference type="InterPro" id="IPR004045">
    <property type="entry name" value="Glutathione_S-Trfase_N"/>
</dbReference>
<dbReference type="Gene3D" id="3.40.30.10">
    <property type="entry name" value="Glutaredoxin"/>
    <property type="match status" value="1"/>
</dbReference>
<protein>
    <submittedName>
        <fullName evidence="3">Glutathione S-transferase</fullName>
    </submittedName>
</protein>
<dbReference type="OrthoDB" id="9810080at2"/>
<dbReference type="InterPro" id="IPR040079">
    <property type="entry name" value="Glutathione_S-Trfase"/>
</dbReference>
<dbReference type="EMBL" id="QGGV01000010">
    <property type="protein sequence ID" value="PWK54876.1"/>
    <property type="molecule type" value="Genomic_DNA"/>
</dbReference>
<gene>
    <name evidence="3" type="ORF">C8D95_110170</name>
</gene>
<evidence type="ECO:0000313" key="3">
    <source>
        <dbReference type="EMBL" id="PWK54876.1"/>
    </source>
</evidence>
<keyword evidence="3" id="KW-0808">Transferase</keyword>
<feature type="domain" description="GST N-terminal" evidence="1">
    <location>
        <begin position="2"/>
        <end position="84"/>
    </location>
</feature>
<organism evidence="3 4">
    <name type="scientific">Silicimonas algicola</name>
    <dbReference type="NCBI Taxonomy" id="1826607"/>
    <lineage>
        <taxon>Bacteria</taxon>
        <taxon>Pseudomonadati</taxon>
        <taxon>Pseudomonadota</taxon>
        <taxon>Alphaproteobacteria</taxon>
        <taxon>Rhodobacterales</taxon>
        <taxon>Paracoccaceae</taxon>
    </lineage>
</organism>
<dbReference type="KEGG" id="salo:EF888_00550"/>
<dbReference type="InterPro" id="IPR036282">
    <property type="entry name" value="Glutathione-S-Trfase_C_sf"/>
</dbReference>
<evidence type="ECO:0000313" key="4">
    <source>
        <dbReference type="Proteomes" id="UP000245390"/>
    </source>
</evidence>
<dbReference type="SUPFAM" id="SSF47616">
    <property type="entry name" value="GST C-terminal domain-like"/>
    <property type="match status" value="1"/>
</dbReference>
<dbReference type="Pfam" id="PF00043">
    <property type="entry name" value="GST_C"/>
    <property type="match status" value="1"/>
</dbReference>
<comment type="caution">
    <text evidence="3">The sequence shown here is derived from an EMBL/GenBank/DDBJ whole genome shotgun (WGS) entry which is preliminary data.</text>
</comment>
<dbReference type="InterPro" id="IPR036249">
    <property type="entry name" value="Thioredoxin-like_sf"/>
</dbReference>
<dbReference type="PANTHER" id="PTHR44051">
    <property type="entry name" value="GLUTATHIONE S-TRANSFERASE-RELATED"/>
    <property type="match status" value="1"/>
</dbReference>
<dbReference type="Pfam" id="PF13417">
    <property type="entry name" value="GST_N_3"/>
    <property type="match status" value="1"/>
</dbReference>
<feature type="domain" description="GST C-terminal" evidence="2">
    <location>
        <begin position="86"/>
        <end position="207"/>
    </location>
</feature>
<dbReference type="SFLD" id="SFLDG00358">
    <property type="entry name" value="Main_(cytGST)"/>
    <property type="match status" value="1"/>
</dbReference>
<reference evidence="3 4" key="1">
    <citation type="submission" date="2018-05" db="EMBL/GenBank/DDBJ databases">
        <title>Genomic Encyclopedia of Type Strains, Phase IV (KMG-IV): sequencing the most valuable type-strain genomes for metagenomic binning, comparative biology and taxonomic classification.</title>
        <authorList>
            <person name="Goeker M."/>
        </authorList>
    </citation>
    <scope>NUCLEOTIDE SEQUENCE [LARGE SCALE GENOMIC DNA]</scope>
    <source>
        <strain evidence="3 4">DSM 103371</strain>
    </source>
</reference>
<dbReference type="RefSeq" id="WP_109760655.1">
    <property type="nucleotide sequence ID" value="NZ_CP034588.1"/>
</dbReference>
<dbReference type="PROSITE" id="PS50404">
    <property type="entry name" value="GST_NTER"/>
    <property type="match status" value="1"/>
</dbReference>
<keyword evidence="4" id="KW-1185">Reference proteome</keyword>
<dbReference type="GO" id="GO:0016740">
    <property type="term" value="F:transferase activity"/>
    <property type="evidence" value="ECO:0007669"/>
    <property type="project" value="UniProtKB-KW"/>
</dbReference>